<evidence type="ECO:0000256" key="1">
    <source>
        <dbReference type="ARBA" id="ARBA00004141"/>
    </source>
</evidence>
<gene>
    <name evidence="13" type="ORF">CTAYLR_000497</name>
</gene>
<evidence type="ECO:0000256" key="3">
    <source>
        <dbReference type="ARBA" id="ARBA00022592"/>
    </source>
</evidence>
<dbReference type="GO" id="GO:0005315">
    <property type="term" value="F:phosphate transmembrane transporter activity"/>
    <property type="evidence" value="ECO:0007669"/>
    <property type="project" value="InterPro"/>
</dbReference>
<feature type="transmembrane region" description="Helical" evidence="9">
    <location>
        <begin position="629"/>
        <end position="646"/>
    </location>
</feature>
<feature type="compositionally biased region" description="Basic and acidic residues" evidence="10">
    <location>
        <begin position="522"/>
        <end position="532"/>
    </location>
</feature>
<evidence type="ECO:0000259" key="11">
    <source>
        <dbReference type="PROSITE" id="PS50054"/>
    </source>
</evidence>
<dbReference type="InterPro" id="IPR016130">
    <property type="entry name" value="Tyr_Pase_AS"/>
</dbReference>
<evidence type="ECO:0000313" key="13">
    <source>
        <dbReference type="EMBL" id="KAJ8605235.1"/>
    </source>
</evidence>
<dbReference type="SMART" id="SM00195">
    <property type="entry name" value="DSPc"/>
    <property type="match status" value="1"/>
</dbReference>
<evidence type="ECO:0000256" key="5">
    <source>
        <dbReference type="ARBA" id="ARBA00022801"/>
    </source>
</evidence>
<dbReference type="InterPro" id="IPR001204">
    <property type="entry name" value="Phos_transporter"/>
</dbReference>
<dbReference type="InterPro" id="IPR029021">
    <property type="entry name" value="Prot-tyrosine_phosphatase-like"/>
</dbReference>
<dbReference type="PROSITE" id="PS50056">
    <property type="entry name" value="TYR_PHOSPHATASE_2"/>
    <property type="match status" value="1"/>
</dbReference>
<organism evidence="13 14">
    <name type="scientific">Chrysophaeum taylorii</name>
    <dbReference type="NCBI Taxonomy" id="2483200"/>
    <lineage>
        <taxon>Eukaryota</taxon>
        <taxon>Sar</taxon>
        <taxon>Stramenopiles</taxon>
        <taxon>Ochrophyta</taxon>
        <taxon>Pelagophyceae</taxon>
        <taxon>Pelagomonadales</taxon>
        <taxon>Pelagomonadaceae</taxon>
        <taxon>Chrysophaeum</taxon>
    </lineage>
</organism>
<feature type="transmembrane region" description="Helical" evidence="9">
    <location>
        <begin position="266"/>
        <end position="285"/>
    </location>
</feature>
<proteinExistence type="inferred from homology"/>
<comment type="similarity">
    <text evidence="9">Belongs to the inorganic phosphate transporter (PiT) (TC 2.A.20) family.</text>
</comment>
<dbReference type="AlphaFoldDB" id="A0AAD7XQJ4"/>
<dbReference type="GO" id="GO:0035435">
    <property type="term" value="P:phosphate ion transmembrane transport"/>
    <property type="evidence" value="ECO:0007669"/>
    <property type="project" value="TreeGrafter"/>
</dbReference>
<keyword evidence="14" id="KW-1185">Reference proteome</keyword>
<evidence type="ECO:0000256" key="9">
    <source>
        <dbReference type="RuleBase" id="RU363058"/>
    </source>
</evidence>
<comment type="function">
    <text evidence="9">Sodium-phosphate symporter.</text>
</comment>
<dbReference type="InterPro" id="IPR000387">
    <property type="entry name" value="Tyr_Pase_dom"/>
</dbReference>
<dbReference type="Gene3D" id="3.90.190.10">
    <property type="entry name" value="Protein tyrosine phosphatase superfamily"/>
    <property type="match status" value="1"/>
</dbReference>
<keyword evidence="8 9" id="KW-0472">Membrane</keyword>
<evidence type="ECO:0000259" key="12">
    <source>
        <dbReference type="PROSITE" id="PS50056"/>
    </source>
</evidence>
<feature type="domain" description="Tyrosine-protein phosphatase" evidence="11">
    <location>
        <begin position="52"/>
        <end position="201"/>
    </location>
</feature>
<dbReference type="SUPFAM" id="SSF52799">
    <property type="entry name" value="(Phosphotyrosine protein) phosphatases II"/>
    <property type="match status" value="1"/>
</dbReference>
<feature type="transmembrane region" description="Helical" evidence="9">
    <location>
        <begin position="388"/>
        <end position="409"/>
    </location>
</feature>
<dbReference type="InterPro" id="IPR003595">
    <property type="entry name" value="Tyr_Pase_cat"/>
</dbReference>
<dbReference type="InterPro" id="IPR020422">
    <property type="entry name" value="TYR_PHOSPHATASE_DUAL_dom"/>
</dbReference>
<feature type="transmembrane region" description="Helical" evidence="9">
    <location>
        <begin position="421"/>
        <end position="441"/>
    </location>
</feature>
<sequence>MGWLQWMWSRDKSEAEEDYPWIWAVRDVEQLDFKIGLNPAEALTVAKRQSQMPVEILPHVFLANARTAHNVDLLRKLRVTHVLNAAGAAGRAPDPSVYRRNRITVLELDGRDEEGFPMLARYLQRSRSFIADARRSRGRVVVHCVAGLNRSGLLVAAEYMLTTRATVLDTVAHCRHQRGNLCLCNKSFQAQLVALAREEYLLGPPPGHPNSRVKKRPPPRPTPGGELRCVLWWCGRKKGACAVGANDVANAFGTSVGSGVITMRQAFAIAAVCNLLGAVSMGSAVTGTIRKGIIELRSFDDDPKGLMLAMLTAMLGSISYVASATKLGLPVSTTQSILGGLVGSMIARDRGSLGGVRWRDSSGKVCEFSEETRRASCGGVLGIVLQWVFAPVLAMALATALFGVTRAVLLRADPPVAARRAPPLMAFYLGSVAFLLAWFVIVQEKHHPTSRGWDPHDASDPIAKTTALEATVCALVGVGAAYVASIAFALRPRALYYAPYLKRRRREAGGGEVEMVPSSEGAVHEEDGGGAKEEEEGPRSFNPLTFQGNNSKGYDEDDELGAPATELSRGEVYDDEIESVFGTAQICTASLAAFAAGANDVANEVAPLAAILQTYRDARVTDTARTPRWLYLYAGAGIAVGLALFGRRVMKTIGKDAVALTPSRGFNIDSPSAPSSGSGS</sequence>
<dbReference type="Pfam" id="PF00782">
    <property type="entry name" value="DSPc"/>
    <property type="match status" value="1"/>
</dbReference>
<dbReference type="InterPro" id="IPR000340">
    <property type="entry name" value="Dual-sp_phosphatase_cat-dom"/>
</dbReference>
<evidence type="ECO:0000256" key="4">
    <source>
        <dbReference type="ARBA" id="ARBA00022692"/>
    </source>
</evidence>
<keyword evidence="7 9" id="KW-1133">Transmembrane helix</keyword>
<feature type="compositionally biased region" description="Polar residues" evidence="10">
    <location>
        <begin position="542"/>
        <end position="552"/>
    </location>
</feature>
<dbReference type="Pfam" id="PF01384">
    <property type="entry name" value="PHO4"/>
    <property type="match status" value="1"/>
</dbReference>
<name>A0AAD7XQJ4_9STRA</name>
<accession>A0AAD7XQJ4</accession>
<keyword evidence="5" id="KW-0378">Hydrolase</keyword>
<keyword evidence="2 9" id="KW-0813">Transport</keyword>
<dbReference type="Proteomes" id="UP001230188">
    <property type="component" value="Unassembled WGS sequence"/>
</dbReference>
<evidence type="ECO:0000256" key="8">
    <source>
        <dbReference type="ARBA" id="ARBA00023136"/>
    </source>
</evidence>
<evidence type="ECO:0000313" key="14">
    <source>
        <dbReference type="Proteomes" id="UP001230188"/>
    </source>
</evidence>
<dbReference type="GO" id="GO:0004721">
    <property type="term" value="F:phosphoprotein phosphatase activity"/>
    <property type="evidence" value="ECO:0007669"/>
    <property type="project" value="UniProtKB-KW"/>
</dbReference>
<dbReference type="PANTHER" id="PTHR11101:SF80">
    <property type="entry name" value="PHOSPHATE TRANSPORTER"/>
    <property type="match status" value="1"/>
</dbReference>
<dbReference type="PROSITE" id="PS50054">
    <property type="entry name" value="TYR_PHOSPHATASE_DUAL"/>
    <property type="match status" value="1"/>
</dbReference>
<evidence type="ECO:0000256" key="7">
    <source>
        <dbReference type="ARBA" id="ARBA00022989"/>
    </source>
</evidence>
<dbReference type="PROSITE" id="PS00383">
    <property type="entry name" value="TYR_PHOSPHATASE_1"/>
    <property type="match status" value="1"/>
</dbReference>
<feature type="domain" description="Tyrosine specific protein phosphatases" evidence="12">
    <location>
        <begin position="120"/>
        <end position="189"/>
    </location>
</feature>
<dbReference type="EMBL" id="JAQMWT010000317">
    <property type="protein sequence ID" value="KAJ8605235.1"/>
    <property type="molecule type" value="Genomic_DNA"/>
</dbReference>
<protein>
    <recommendedName>
        <fullName evidence="9">Phosphate transporter</fullName>
    </recommendedName>
</protein>
<feature type="region of interest" description="Disordered" evidence="10">
    <location>
        <begin position="203"/>
        <end position="222"/>
    </location>
</feature>
<comment type="subcellular location">
    <subcellularLocation>
        <location evidence="1 9">Membrane</location>
        <topology evidence="1 9">Multi-pass membrane protein</topology>
    </subcellularLocation>
</comment>
<reference evidence="13" key="1">
    <citation type="submission" date="2023-01" db="EMBL/GenBank/DDBJ databases">
        <title>Metagenome sequencing of chrysophaentin producing Chrysophaeum taylorii.</title>
        <authorList>
            <person name="Davison J."/>
            <person name="Bewley C."/>
        </authorList>
    </citation>
    <scope>NUCLEOTIDE SEQUENCE</scope>
    <source>
        <strain evidence="13">NIES-1699</strain>
    </source>
</reference>
<dbReference type="SMART" id="SM00404">
    <property type="entry name" value="PTPc_motif"/>
    <property type="match status" value="1"/>
</dbReference>
<feature type="transmembrane region" description="Helical" evidence="9">
    <location>
        <begin position="306"/>
        <end position="323"/>
    </location>
</feature>
<dbReference type="CDD" id="cd14498">
    <property type="entry name" value="DSP"/>
    <property type="match status" value="1"/>
</dbReference>
<keyword evidence="3 9" id="KW-0592">Phosphate transport</keyword>
<keyword evidence="6" id="KW-0904">Protein phosphatase</keyword>
<comment type="caution">
    <text evidence="13">The sequence shown here is derived from an EMBL/GenBank/DDBJ whole genome shotgun (WGS) entry which is preliminary data.</text>
</comment>
<evidence type="ECO:0000256" key="10">
    <source>
        <dbReference type="SAM" id="MobiDB-lite"/>
    </source>
</evidence>
<evidence type="ECO:0000256" key="6">
    <source>
        <dbReference type="ARBA" id="ARBA00022912"/>
    </source>
</evidence>
<keyword evidence="4 9" id="KW-0812">Transmembrane</keyword>
<evidence type="ECO:0000256" key="2">
    <source>
        <dbReference type="ARBA" id="ARBA00022448"/>
    </source>
</evidence>
<dbReference type="GO" id="GO:0016020">
    <property type="term" value="C:membrane"/>
    <property type="evidence" value="ECO:0007669"/>
    <property type="project" value="UniProtKB-SubCell"/>
</dbReference>
<dbReference type="PANTHER" id="PTHR11101">
    <property type="entry name" value="PHOSPHATE TRANSPORTER"/>
    <property type="match status" value="1"/>
</dbReference>
<feature type="region of interest" description="Disordered" evidence="10">
    <location>
        <begin position="508"/>
        <end position="561"/>
    </location>
</feature>